<dbReference type="Proteomes" id="UP000026962">
    <property type="component" value="Chromosome 9"/>
</dbReference>
<dbReference type="CDD" id="cd06257">
    <property type="entry name" value="DnaJ"/>
    <property type="match status" value="2"/>
</dbReference>
<feature type="transmembrane region" description="Helical" evidence="1">
    <location>
        <begin position="483"/>
        <end position="502"/>
    </location>
</feature>
<dbReference type="PANTHER" id="PTHR33372">
    <property type="match status" value="1"/>
</dbReference>
<keyword evidence="1" id="KW-0472">Membrane</keyword>
<reference evidence="2" key="2">
    <citation type="submission" date="2018-05" db="EMBL/GenBank/DDBJ databases">
        <title>OpunRS2 (Oryza punctata Reference Sequence Version 2).</title>
        <authorList>
            <person name="Zhang J."/>
            <person name="Kudrna D."/>
            <person name="Lee S."/>
            <person name="Talag J."/>
            <person name="Welchert J."/>
            <person name="Wing R.A."/>
        </authorList>
    </citation>
    <scope>NUCLEOTIDE SEQUENCE [LARGE SCALE GENOMIC DNA]</scope>
</reference>
<dbReference type="PANTHER" id="PTHR33372:SF7">
    <property type="entry name" value="OS09G0380200 PROTEIN"/>
    <property type="match status" value="1"/>
</dbReference>
<dbReference type="eggNOG" id="ENOG502QRPN">
    <property type="taxonomic scope" value="Eukaryota"/>
</dbReference>
<keyword evidence="1" id="KW-1133">Transmembrane helix</keyword>
<dbReference type="STRING" id="4537.A0A0E0M0Q1"/>
<accession>A0A0E0M0Q1</accession>
<feature type="transmembrane region" description="Helical" evidence="1">
    <location>
        <begin position="424"/>
        <end position="441"/>
    </location>
</feature>
<proteinExistence type="predicted"/>
<name>A0A0E0M0Q1_ORYPU</name>
<dbReference type="InterPro" id="IPR001623">
    <property type="entry name" value="DnaJ_domain"/>
</dbReference>
<feature type="transmembrane region" description="Helical" evidence="1">
    <location>
        <begin position="401"/>
        <end position="418"/>
    </location>
</feature>
<sequence>MQATAALFLVRPLPRPHYRCLHGLRGGVSLAPPRRRLARGPRCSMSLSIGGAGAGGDRGFSYEHVPVFPRYRIRDPYKLLGVDRDASEEEIRSARNFLIQQYAGHEPSEEAIEGAYEKIIMKSYQQRKKTKINLKTKLKKRVEESPSWVKALLGYFEVPPMDIISRRLFFFAFIAGWSIATSAENGPAFQLAISLFSCIYFLNDKMKNLMRASTTGFGVLVGGWIIGSLLVPLIPTFIIPPSWSLELLTSLVAYVFLCLHGLRGGVSLAPPRRRLARGPRCSMSLSIGGAGAGGDRGFSYEHVPVFPRYRIRDPYKLLGVDRDASEEEIRSARNFLIQQYAGHEPSEEAIEGAYEKIIMKSYQQRKKTKINLKTKLKKRVEESPSWVKALLGYFEVPPMDIISRRLFFFAFIAGWSIATSAENGPAFQLAISLFSCIYFLNDKMKNLMRASTTGFGVLVGGWIIGSLLVPLIPTFIIPPSWSLELLTSLVAYVFLFLGCTFLK</sequence>
<evidence type="ECO:0008006" key="4">
    <source>
        <dbReference type="Google" id="ProtNLM"/>
    </source>
</evidence>
<evidence type="ECO:0000256" key="1">
    <source>
        <dbReference type="SAM" id="Phobius"/>
    </source>
</evidence>
<feature type="transmembrane region" description="Helical" evidence="1">
    <location>
        <begin position="163"/>
        <end position="180"/>
    </location>
</feature>
<organism evidence="2">
    <name type="scientific">Oryza punctata</name>
    <name type="common">Red rice</name>
    <dbReference type="NCBI Taxonomy" id="4537"/>
    <lineage>
        <taxon>Eukaryota</taxon>
        <taxon>Viridiplantae</taxon>
        <taxon>Streptophyta</taxon>
        <taxon>Embryophyta</taxon>
        <taxon>Tracheophyta</taxon>
        <taxon>Spermatophyta</taxon>
        <taxon>Magnoliopsida</taxon>
        <taxon>Liliopsida</taxon>
        <taxon>Poales</taxon>
        <taxon>Poaceae</taxon>
        <taxon>BOP clade</taxon>
        <taxon>Oryzoideae</taxon>
        <taxon>Oryzeae</taxon>
        <taxon>Oryzinae</taxon>
        <taxon>Oryza</taxon>
    </lineage>
</organism>
<reference evidence="2" key="1">
    <citation type="submission" date="2015-04" db="UniProtKB">
        <authorList>
            <consortium name="EnsemblPlants"/>
        </authorList>
    </citation>
    <scope>IDENTIFICATION</scope>
</reference>
<feature type="transmembrane region" description="Helical" evidence="1">
    <location>
        <begin position="453"/>
        <end position="477"/>
    </location>
</feature>
<dbReference type="HOGENOM" id="CLU_542291_0_0_1"/>
<dbReference type="Pfam" id="PF11833">
    <property type="entry name" value="CPP1-like"/>
    <property type="match status" value="2"/>
</dbReference>
<keyword evidence="1" id="KW-0812">Transmembrane</keyword>
<feature type="transmembrane region" description="Helical" evidence="1">
    <location>
        <begin position="251"/>
        <end position="270"/>
    </location>
</feature>
<dbReference type="GO" id="GO:0031969">
    <property type="term" value="C:chloroplast membrane"/>
    <property type="evidence" value="ECO:0007669"/>
    <property type="project" value="TreeGrafter"/>
</dbReference>
<evidence type="ECO:0000313" key="2">
    <source>
        <dbReference type="EnsemblPlants" id="OPUNC09G07280.1"/>
    </source>
</evidence>
<keyword evidence="3" id="KW-1185">Reference proteome</keyword>
<dbReference type="Gramene" id="OPUNC09G07280.1">
    <property type="protein sequence ID" value="OPUNC09G07280.1"/>
    <property type="gene ID" value="OPUNC09G07280"/>
</dbReference>
<protein>
    <recommendedName>
        <fullName evidence="4">J domain-containing protein</fullName>
    </recommendedName>
</protein>
<feature type="transmembrane region" description="Helical" evidence="1">
    <location>
        <begin position="215"/>
        <end position="239"/>
    </location>
</feature>
<dbReference type="AlphaFoldDB" id="A0A0E0M0Q1"/>
<dbReference type="EnsemblPlants" id="OPUNC09G07280.1">
    <property type="protein sequence ID" value="OPUNC09G07280.1"/>
    <property type="gene ID" value="OPUNC09G07280"/>
</dbReference>
<evidence type="ECO:0000313" key="3">
    <source>
        <dbReference type="Proteomes" id="UP000026962"/>
    </source>
</evidence>
<feature type="transmembrane region" description="Helical" evidence="1">
    <location>
        <begin position="186"/>
        <end position="203"/>
    </location>
</feature>
<dbReference type="InterPro" id="IPR021788">
    <property type="entry name" value="CPP1-like"/>
</dbReference>
<dbReference type="OMA" id="PPMDIIS"/>